<dbReference type="InterPro" id="IPR020846">
    <property type="entry name" value="MFS_dom"/>
</dbReference>
<feature type="transmembrane region" description="Helical" evidence="9">
    <location>
        <begin position="185"/>
        <end position="202"/>
    </location>
</feature>
<evidence type="ECO:0000256" key="8">
    <source>
        <dbReference type="SAM" id="Coils"/>
    </source>
</evidence>
<reference evidence="11" key="1">
    <citation type="submission" date="2022-01" db="EMBL/GenBank/DDBJ databases">
        <authorList>
            <person name="King R."/>
        </authorList>
    </citation>
    <scope>NUCLEOTIDE SEQUENCE</scope>
</reference>
<comment type="subcellular location">
    <subcellularLocation>
        <location evidence="1">Cell membrane</location>
        <topology evidence="1">Multi-pass membrane protein</topology>
    </subcellularLocation>
</comment>
<dbReference type="InterPro" id="IPR005829">
    <property type="entry name" value="Sugar_transporter_CS"/>
</dbReference>
<dbReference type="PANTHER" id="PTHR48021">
    <property type="match status" value="1"/>
</dbReference>
<keyword evidence="5 9" id="KW-0472">Membrane</keyword>
<dbReference type="EMBL" id="OV651818">
    <property type="protein sequence ID" value="CAH1111670.1"/>
    <property type="molecule type" value="Genomic_DNA"/>
</dbReference>
<dbReference type="InterPro" id="IPR003663">
    <property type="entry name" value="Sugar/inositol_transpt"/>
</dbReference>
<dbReference type="Gene3D" id="1.20.1250.20">
    <property type="entry name" value="MFS general substrate transporter like domains"/>
    <property type="match status" value="1"/>
</dbReference>
<keyword evidence="8" id="KW-0175">Coiled coil</keyword>
<keyword evidence="2" id="KW-1003">Cell membrane</keyword>
<evidence type="ECO:0000313" key="11">
    <source>
        <dbReference type="EMBL" id="CAH1111670.1"/>
    </source>
</evidence>
<evidence type="ECO:0000256" key="1">
    <source>
        <dbReference type="ARBA" id="ARBA00004651"/>
    </source>
</evidence>
<dbReference type="InterPro" id="IPR036259">
    <property type="entry name" value="MFS_trans_sf"/>
</dbReference>
<evidence type="ECO:0000256" key="2">
    <source>
        <dbReference type="ARBA" id="ARBA00022475"/>
    </source>
</evidence>
<feature type="domain" description="Major facilitator superfamily (MFS) profile" evidence="10">
    <location>
        <begin position="1"/>
        <end position="454"/>
    </location>
</feature>
<name>A0A9P0D5B2_9CUCU</name>
<accession>A0A9P0D5B2</accession>
<dbReference type="GO" id="GO:0005886">
    <property type="term" value="C:plasma membrane"/>
    <property type="evidence" value="ECO:0007669"/>
    <property type="project" value="UniProtKB-SubCell"/>
</dbReference>
<comment type="similarity">
    <text evidence="7">Belongs to the major facilitator superfamily. Sugar transporter (TC 2.A.1.1) family. Trehalose transporter subfamily.</text>
</comment>
<feature type="transmembrane region" description="Helical" evidence="9">
    <location>
        <begin position="123"/>
        <end position="145"/>
    </location>
</feature>
<keyword evidence="4 9" id="KW-1133">Transmembrane helix</keyword>
<evidence type="ECO:0000256" key="6">
    <source>
        <dbReference type="ARBA" id="ARBA00023180"/>
    </source>
</evidence>
<dbReference type="AlphaFoldDB" id="A0A9P0D5B2"/>
<evidence type="ECO:0000313" key="12">
    <source>
        <dbReference type="Proteomes" id="UP001153636"/>
    </source>
</evidence>
<feature type="transmembrane region" description="Helical" evidence="9">
    <location>
        <begin position="328"/>
        <end position="350"/>
    </location>
</feature>
<feature type="transmembrane region" description="Helical" evidence="9">
    <location>
        <begin position="304"/>
        <end position="321"/>
    </location>
</feature>
<gene>
    <name evidence="11" type="ORF">PSYICH_LOCUS12546</name>
</gene>
<evidence type="ECO:0000256" key="5">
    <source>
        <dbReference type="ARBA" id="ARBA00023136"/>
    </source>
</evidence>
<dbReference type="Proteomes" id="UP001153636">
    <property type="component" value="Chromosome 6"/>
</dbReference>
<dbReference type="PROSITE" id="PS50850">
    <property type="entry name" value="MFS"/>
    <property type="match status" value="1"/>
</dbReference>
<organism evidence="11 12">
    <name type="scientific">Psylliodes chrysocephalus</name>
    <dbReference type="NCBI Taxonomy" id="3402493"/>
    <lineage>
        <taxon>Eukaryota</taxon>
        <taxon>Metazoa</taxon>
        <taxon>Ecdysozoa</taxon>
        <taxon>Arthropoda</taxon>
        <taxon>Hexapoda</taxon>
        <taxon>Insecta</taxon>
        <taxon>Pterygota</taxon>
        <taxon>Neoptera</taxon>
        <taxon>Endopterygota</taxon>
        <taxon>Coleoptera</taxon>
        <taxon>Polyphaga</taxon>
        <taxon>Cucujiformia</taxon>
        <taxon>Chrysomeloidea</taxon>
        <taxon>Chrysomelidae</taxon>
        <taxon>Galerucinae</taxon>
        <taxon>Alticini</taxon>
        <taxon>Psylliodes</taxon>
    </lineage>
</organism>
<evidence type="ECO:0000256" key="4">
    <source>
        <dbReference type="ARBA" id="ARBA00022989"/>
    </source>
</evidence>
<dbReference type="InterPro" id="IPR050549">
    <property type="entry name" value="MFS_Trehalose_Transporter"/>
</dbReference>
<evidence type="ECO:0000256" key="9">
    <source>
        <dbReference type="SAM" id="Phobius"/>
    </source>
</evidence>
<dbReference type="PRINTS" id="PR00171">
    <property type="entry name" value="SUGRTRNSPORT"/>
</dbReference>
<dbReference type="FunFam" id="1.20.1250.20:FF:000055">
    <property type="entry name" value="Facilitated trehalose transporter Tret1-2 homolog"/>
    <property type="match status" value="1"/>
</dbReference>
<dbReference type="Pfam" id="PF00083">
    <property type="entry name" value="Sugar_tr"/>
    <property type="match status" value="1"/>
</dbReference>
<keyword evidence="3 9" id="KW-0812">Transmembrane</keyword>
<dbReference type="PROSITE" id="PS00216">
    <property type="entry name" value="SUGAR_TRANSPORT_1"/>
    <property type="match status" value="1"/>
</dbReference>
<dbReference type="GO" id="GO:0022857">
    <property type="term" value="F:transmembrane transporter activity"/>
    <property type="evidence" value="ECO:0007669"/>
    <property type="project" value="InterPro"/>
</dbReference>
<dbReference type="PROSITE" id="PS00217">
    <property type="entry name" value="SUGAR_TRANSPORT_2"/>
    <property type="match status" value="1"/>
</dbReference>
<feature type="transmembrane region" description="Helical" evidence="9">
    <location>
        <begin position="157"/>
        <end position="179"/>
    </location>
</feature>
<feature type="transmembrane region" description="Helical" evidence="9">
    <location>
        <begin position="99"/>
        <end position="117"/>
    </location>
</feature>
<feature type="transmembrane region" description="Helical" evidence="9">
    <location>
        <begin position="69"/>
        <end position="87"/>
    </location>
</feature>
<feature type="transmembrane region" description="Helical" evidence="9">
    <location>
        <begin position="426"/>
        <end position="450"/>
    </location>
</feature>
<proteinExistence type="inferred from homology"/>
<protein>
    <recommendedName>
        <fullName evidence="10">Major facilitator superfamily (MFS) profile domain-containing protein</fullName>
    </recommendedName>
</protein>
<feature type="transmembrane region" description="Helical" evidence="9">
    <location>
        <begin position="362"/>
        <end position="388"/>
    </location>
</feature>
<feature type="coiled-coil region" evidence="8">
    <location>
        <begin position="215"/>
        <end position="248"/>
    </location>
</feature>
<feature type="transmembrane region" description="Helical" evidence="9">
    <location>
        <begin position="400"/>
        <end position="420"/>
    </location>
</feature>
<dbReference type="SUPFAM" id="SSF103473">
    <property type="entry name" value="MFS general substrate transporter"/>
    <property type="match status" value="1"/>
</dbReference>
<evidence type="ECO:0000259" key="10">
    <source>
        <dbReference type="PROSITE" id="PS50850"/>
    </source>
</evidence>
<dbReference type="InterPro" id="IPR005828">
    <property type="entry name" value="MFS_sugar_transport-like"/>
</dbReference>
<keyword evidence="6" id="KW-0325">Glycoprotein</keyword>
<evidence type="ECO:0000256" key="7">
    <source>
        <dbReference type="ARBA" id="ARBA00024348"/>
    </source>
</evidence>
<keyword evidence="12" id="KW-1185">Reference proteome</keyword>
<sequence>MSKNWNMGTIEQNSFGAIFFSTHRLYQYLVAATGTICIISSEMHFGWTSPSLPALTDGSYKFRITNSEASWLAVILLAGTVLGAVIAGRLTDILGRKKIILITSVPLWIGWITIGLAKSSTALFVARFVAGISSGLSFSTVPMYLAEIAEPKIRGLVTSLCPVCVVLGVLSINVIGSIFTIDTTAYLASSLPLILFITFIWMPESPSYLLQKSKREKAIKVLNLLREKNEAVEELDRITKSLAESTEEGRLVDLFMDKTNRKAVLIAYGLRTIQQCCGATALTFYCKTIFQESESILSSNVSTIIYFSLQLLVSILAIFLVDIYGRKPLLLVSTIGTTLTLFSMSFYLFMKDHTGIMVSHLKYLPLIALFLNIIFFSVGVRIVPLLMMGEVFSRKIKGKALCVGTIYYSILAMIFAKVFYDTKEAYGLFVPFFGFSVLSFCSIFFVTFLVPETKGLNLEEIQEILKGNVIERTDSKL</sequence>
<dbReference type="PANTHER" id="PTHR48021:SF46">
    <property type="entry name" value="MAJOR FACILITATOR SUPERFAMILY (MFS) PROFILE DOMAIN-CONTAINING PROTEIN"/>
    <property type="match status" value="1"/>
</dbReference>
<feature type="transmembrane region" description="Helical" evidence="9">
    <location>
        <begin position="28"/>
        <end position="49"/>
    </location>
</feature>
<evidence type="ECO:0000256" key="3">
    <source>
        <dbReference type="ARBA" id="ARBA00022692"/>
    </source>
</evidence>
<dbReference type="OrthoDB" id="6133115at2759"/>